<reference evidence="2" key="1">
    <citation type="submission" date="2015-01" db="EMBL/GenBank/DDBJ databases">
        <title>Flavisolibacter sp./LCS9/ whole genome sequencing.</title>
        <authorList>
            <person name="Kim M.K."/>
            <person name="Srinivasan S."/>
            <person name="Lee J.-J."/>
        </authorList>
    </citation>
    <scope>NUCLEOTIDE SEQUENCE [LARGE SCALE GENOMIC DNA]</scope>
    <source>
        <strain evidence="2">LCS9</strain>
    </source>
</reference>
<name>A0A172U0L1_9BACT</name>
<dbReference type="KEGG" id="fla:SY85_21795"/>
<dbReference type="AlphaFoldDB" id="A0A172U0L1"/>
<organism evidence="1 2">
    <name type="scientific">Flavisolibacter tropicus</name>
    <dbReference type="NCBI Taxonomy" id="1492898"/>
    <lineage>
        <taxon>Bacteria</taxon>
        <taxon>Pseudomonadati</taxon>
        <taxon>Bacteroidota</taxon>
        <taxon>Chitinophagia</taxon>
        <taxon>Chitinophagales</taxon>
        <taxon>Chitinophagaceae</taxon>
        <taxon>Flavisolibacter</taxon>
    </lineage>
</organism>
<proteinExistence type="predicted"/>
<evidence type="ECO:0000313" key="1">
    <source>
        <dbReference type="EMBL" id="ANE52718.1"/>
    </source>
</evidence>
<evidence type="ECO:0000313" key="2">
    <source>
        <dbReference type="Proteomes" id="UP000077177"/>
    </source>
</evidence>
<reference evidence="1 2" key="2">
    <citation type="journal article" date="2016" name="Int. J. Syst. Evol. Microbiol.">
        <title>Flavisolibacter tropicus sp. nov., isolated from tropical soil.</title>
        <authorList>
            <person name="Lee J.J."/>
            <person name="Kang M.S."/>
            <person name="Kim G.S."/>
            <person name="Lee C.S."/>
            <person name="Lim S."/>
            <person name="Lee J."/>
            <person name="Roh S.H."/>
            <person name="Kang H."/>
            <person name="Ha J.M."/>
            <person name="Bae S."/>
            <person name="Jung H.Y."/>
            <person name="Kim M.K."/>
        </authorList>
    </citation>
    <scope>NUCLEOTIDE SEQUENCE [LARGE SCALE GENOMIC DNA]</scope>
    <source>
        <strain evidence="1 2">LCS9</strain>
    </source>
</reference>
<protein>
    <submittedName>
        <fullName evidence="1">Uncharacterized protein</fullName>
    </submittedName>
</protein>
<gene>
    <name evidence="1" type="ORF">SY85_21795</name>
</gene>
<dbReference type="EMBL" id="CP011390">
    <property type="protein sequence ID" value="ANE52718.1"/>
    <property type="molecule type" value="Genomic_DNA"/>
</dbReference>
<dbReference type="OrthoDB" id="9908727at2"/>
<dbReference type="Proteomes" id="UP000077177">
    <property type="component" value="Chromosome"/>
</dbReference>
<sequence>MPRQNFLSKDFFVEVEETEARRCLLTLPQCSPHIQFIQENAVNKAICFLYQPSDSKKHFQVSISLLPLDNTYTQVALHLSYTNGQAISTDAGAKTVLLLFEQAIHAALRGDINSAALSSLRETSGKWKGLGQLFSFPTSSWFFGRRKDMANI</sequence>
<dbReference type="RefSeq" id="WP_066407690.1">
    <property type="nucleotide sequence ID" value="NZ_CP011390.1"/>
</dbReference>
<keyword evidence="2" id="KW-1185">Reference proteome</keyword>
<accession>A0A172U0L1</accession>